<feature type="region of interest" description="Disordered" evidence="12">
    <location>
        <begin position="601"/>
        <end position="622"/>
    </location>
</feature>
<dbReference type="InterPro" id="IPR039627">
    <property type="entry name" value="Yme2_C"/>
</dbReference>
<name>A0A6A6V0Q7_9PLEO</name>
<organism evidence="14 15">
    <name type="scientific">Sporormia fimetaria CBS 119925</name>
    <dbReference type="NCBI Taxonomy" id="1340428"/>
    <lineage>
        <taxon>Eukaryota</taxon>
        <taxon>Fungi</taxon>
        <taxon>Dikarya</taxon>
        <taxon>Ascomycota</taxon>
        <taxon>Pezizomycotina</taxon>
        <taxon>Dothideomycetes</taxon>
        <taxon>Pleosporomycetidae</taxon>
        <taxon>Pleosporales</taxon>
        <taxon>Sporormiaceae</taxon>
        <taxon>Sporormia</taxon>
    </lineage>
</organism>
<evidence type="ECO:0000256" key="12">
    <source>
        <dbReference type="SAM" id="MobiDB-lite"/>
    </source>
</evidence>
<keyword evidence="10 11" id="KW-0694">RNA-binding</keyword>
<dbReference type="GO" id="GO:0003723">
    <property type="term" value="F:RNA binding"/>
    <property type="evidence" value="ECO:0007669"/>
    <property type="project" value="UniProtKB-UniRule"/>
</dbReference>
<evidence type="ECO:0000256" key="2">
    <source>
        <dbReference type="ARBA" id="ARBA00010320"/>
    </source>
</evidence>
<dbReference type="InterPro" id="IPR034260">
    <property type="entry name" value="Yme2_RRM"/>
</dbReference>
<dbReference type="InterPro" id="IPR000504">
    <property type="entry name" value="RRM_dom"/>
</dbReference>
<comment type="subcellular location">
    <subcellularLocation>
        <location evidence="1 11">Mitochondrion inner membrane</location>
        <topology evidence="1 11">Single-pass membrane protein</topology>
    </subcellularLocation>
</comment>
<keyword evidence="15" id="KW-1185">Reference proteome</keyword>
<keyword evidence="6" id="KW-1133">Transmembrane helix</keyword>
<keyword evidence="5 11" id="KW-0999">Mitochondrion inner membrane</keyword>
<evidence type="ECO:0000256" key="8">
    <source>
        <dbReference type="ARBA" id="ARBA00023136"/>
    </source>
</evidence>
<dbReference type="InterPro" id="IPR018850">
    <property type="entry name" value="Mt_escape_2_C"/>
</dbReference>
<dbReference type="Pfam" id="PF00076">
    <property type="entry name" value="RRM_1"/>
    <property type="match status" value="1"/>
</dbReference>
<accession>A0A6A6V0Q7</accession>
<sequence length="844" mass="94709">MLQSSRLQLNAARRSGLHRSFANRTSLTARPNYRVTTIRPVTTTSEDDVDTGHITAGPNEGILFFDNVFPLRVQRFMRLPFMSQQKTPRMLNHLLGPNFTGTDPAAVMQRASEKYNISVKPSQTILRLKEGGAYVKFSHDGSVPITEVEKTIKQFLEEENIKPWWSPFRKMRAGIVKGRPWVEDLFRLPTSRIKVEFIPSEPGAEAVELSQEQLYAFFRPYGKLGDIQSQPPDSKIVPRYAYLDFATIPRATMAKNCMHGYTVTQAEGGGSKGTVLRLSYEQKIKAHWIRDWFLNHPRIVIPLVAALVAGITVAVFDPIRTWFIKAHITRSLHLEDNRFYNIVKGFVTDIVPWHHHDDEDTGMEAVWDDRKTNIEQIQTWLMETAETFIIVQGPRGTGKRDLVVNQALKDKKNNLVIDCKPIQEARGDGATISAAAAAVGYRPVFSWMNSISGMIDMAAQGATGVKTGFSETLDSQLTKIFNNTAAALRQIALETRRKEDKDASLADDEWLEAHPERRPVVVIDNFLHKSHEGGIFYDKIADWGARLTTANIAHVVFLTNDVSFSKSLSKALPDRVFRQISLGDCSPEVAKKFVVTHLDADVEDDPRPDDAKPAPPPSKTRDDLAELDTCIDLLGGRLTDLEFLARRIKTGETPTKAVNEIIDQSASEILKMYIFNSDEGDSTRSWTSEQAWLLIKSLAEKGSLKYNEILLSDTYKTRGESVLRALEQAELITIVSGPNGRPSSIKPGKPVYHSAFQRLVEDGVLKAKLDLAILADLTKIETASIEKAEGELKVLAELYRENKQPAKLNGRIEYLMEKVRSSQGKIERWEEEGGVLKGVLRGEF</sequence>
<dbReference type="InterPro" id="IPR035979">
    <property type="entry name" value="RBD_domain_sf"/>
</dbReference>
<evidence type="ECO:0000313" key="14">
    <source>
        <dbReference type="EMBL" id="KAF2742901.1"/>
    </source>
</evidence>
<dbReference type="GO" id="GO:0005743">
    <property type="term" value="C:mitochondrial inner membrane"/>
    <property type="evidence" value="ECO:0007669"/>
    <property type="project" value="UniProtKB-SubCell"/>
</dbReference>
<protein>
    <recommendedName>
        <fullName evidence="3 11">Mitochondrial escape protein 2</fullName>
    </recommendedName>
</protein>
<evidence type="ECO:0000256" key="6">
    <source>
        <dbReference type="ARBA" id="ARBA00022989"/>
    </source>
</evidence>
<keyword evidence="4" id="KW-0812">Transmembrane</keyword>
<gene>
    <name evidence="14" type="ORF">M011DRAFT_481216</name>
</gene>
<evidence type="ECO:0000256" key="1">
    <source>
        <dbReference type="ARBA" id="ARBA00004434"/>
    </source>
</evidence>
<reference evidence="14" key="1">
    <citation type="journal article" date="2020" name="Stud. Mycol.">
        <title>101 Dothideomycetes genomes: a test case for predicting lifestyles and emergence of pathogens.</title>
        <authorList>
            <person name="Haridas S."/>
            <person name="Albert R."/>
            <person name="Binder M."/>
            <person name="Bloem J."/>
            <person name="Labutti K."/>
            <person name="Salamov A."/>
            <person name="Andreopoulos B."/>
            <person name="Baker S."/>
            <person name="Barry K."/>
            <person name="Bills G."/>
            <person name="Bluhm B."/>
            <person name="Cannon C."/>
            <person name="Castanera R."/>
            <person name="Culley D."/>
            <person name="Daum C."/>
            <person name="Ezra D."/>
            <person name="Gonzalez J."/>
            <person name="Henrissat B."/>
            <person name="Kuo A."/>
            <person name="Liang C."/>
            <person name="Lipzen A."/>
            <person name="Lutzoni F."/>
            <person name="Magnuson J."/>
            <person name="Mondo S."/>
            <person name="Nolan M."/>
            <person name="Ohm R."/>
            <person name="Pangilinan J."/>
            <person name="Park H.-J."/>
            <person name="Ramirez L."/>
            <person name="Alfaro M."/>
            <person name="Sun H."/>
            <person name="Tritt A."/>
            <person name="Yoshinaga Y."/>
            <person name="Zwiers L.-H."/>
            <person name="Turgeon B."/>
            <person name="Goodwin S."/>
            <person name="Spatafora J."/>
            <person name="Crous P."/>
            <person name="Grigoriev I."/>
        </authorList>
    </citation>
    <scope>NUCLEOTIDE SEQUENCE</scope>
    <source>
        <strain evidence="14">CBS 119925</strain>
    </source>
</reference>
<proteinExistence type="inferred from homology"/>
<dbReference type="CDD" id="cd12433">
    <property type="entry name" value="RRM_Yme2p_like"/>
    <property type="match status" value="1"/>
</dbReference>
<evidence type="ECO:0000256" key="4">
    <source>
        <dbReference type="ARBA" id="ARBA00022692"/>
    </source>
</evidence>
<keyword evidence="7 11" id="KW-0496">Mitochondrion</keyword>
<dbReference type="Proteomes" id="UP000799440">
    <property type="component" value="Unassembled WGS sequence"/>
</dbReference>
<evidence type="ECO:0000256" key="9">
    <source>
        <dbReference type="ARBA" id="ARBA00025276"/>
    </source>
</evidence>
<dbReference type="PANTHER" id="PTHR32198:SF2">
    <property type="entry name" value="MITOCHONDRIAL ESCAPE PROTEIN 2"/>
    <property type="match status" value="1"/>
</dbReference>
<evidence type="ECO:0000259" key="13">
    <source>
        <dbReference type="PROSITE" id="PS50102"/>
    </source>
</evidence>
<dbReference type="PROSITE" id="PS50102">
    <property type="entry name" value="RRM"/>
    <property type="match status" value="1"/>
</dbReference>
<evidence type="ECO:0000256" key="11">
    <source>
        <dbReference type="RuleBase" id="RU367108"/>
    </source>
</evidence>
<comment type="similarity">
    <text evidence="2 11">Belongs to the YME2 family.</text>
</comment>
<evidence type="ECO:0000256" key="3">
    <source>
        <dbReference type="ARBA" id="ARBA00020222"/>
    </source>
</evidence>
<feature type="domain" description="RRM" evidence="13">
    <location>
        <begin position="191"/>
        <end position="283"/>
    </location>
</feature>
<dbReference type="OrthoDB" id="10267654at2759"/>
<dbReference type="GO" id="GO:0006397">
    <property type="term" value="P:mRNA processing"/>
    <property type="evidence" value="ECO:0007669"/>
    <property type="project" value="UniProtKB-UniRule"/>
</dbReference>
<evidence type="ECO:0000256" key="10">
    <source>
        <dbReference type="PROSITE-ProRule" id="PRU00176"/>
    </source>
</evidence>
<dbReference type="EMBL" id="MU006602">
    <property type="protein sequence ID" value="KAF2742901.1"/>
    <property type="molecule type" value="Genomic_DNA"/>
</dbReference>
<keyword evidence="8" id="KW-0472">Membrane</keyword>
<keyword evidence="11" id="KW-0507">mRNA processing</keyword>
<comment type="function">
    <text evidence="9 11">Plays a role in maintaining the mitochondrial genome and in controlling the mtDNA escape. Involved in the regulation of mtDNA nucleotide structure and number. May have a dispensable role in early maturation of pre-rRNA.</text>
</comment>
<evidence type="ECO:0000256" key="7">
    <source>
        <dbReference type="ARBA" id="ARBA00023128"/>
    </source>
</evidence>
<dbReference type="SUPFAM" id="SSF54928">
    <property type="entry name" value="RNA-binding domain, RBD"/>
    <property type="match status" value="1"/>
</dbReference>
<dbReference type="Pfam" id="PF10443">
    <property type="entry name" value="RNA12"/>
    <property type="match status" value="1"/>
</dbReference>
<dbReference type="PANTHER" id="PTHR32198">
    <property type="entry name" value="MITOCHONDRIAL ESCAPE PROTEIN 2"/>
    <property type="match status" value="1"/>
</dbReference>
<evidence type="ECO:0000313" key="15">
    <source>
        <dbReference type="Proteomes" id="UP000799440"/>
    </source>
</evidence>
<evidence type="ECO:0000256" key="5">
    <source>
        <dbReference type="ARBA" id="ARBA00022792"/>
    </source>
</evidence>
<dbReference type="AlphaFoldDB" id="A0A6A6V0Q7"/>